<gene>
    <name evidence="3" type="ORF">HNQ65_000517</name>
</gene>
<dbReference type="GO" id="GO:0016757">
    <property type="term" value="F:glycosyltransferase activity"/>
    <property type="evidence" value="ECO:0007669"/>
    <property type="project" value="InterPro"/>
</dbReference>
<evidence type="ECO:0000259" key="2">
    <source>
        <dbReference type="Pfam" id="PF13439"/>
    </source>
</evidence>
<dbReference type="Gene3D" id="3.40.50.2000">
    <property type="entry name" value="Glycogen Phosphorylase B"/>
    <property type="match status" value="2"/>
</dbReference>
<proteinExistence type="predicted"/>
<evidence type="ECO:0000313" key="3">
    <source>
        <dbReference type="EMBL" id="MBB5030963.1"/>
    </source>
</evidence>
<comment type="caution">
    <text evidence="3">The sequence shown here is derived from an EMBL/GenBank/DDBJ whole genome shotgun (WGS) entry which is preliminary data.</text>
</comment>
<dbReference type="RefSeq" id="WP_184337912.1">
    <property type="nucleotide sequence ID" value="NZ_JACHIG010000001.1"/>
</dbReference>
<sequence length="357" mass="39230">MTLRPCFTPNKALSSMRLVVYSPYFHPRLGGVETVVQVLATEWVSMGHQVTVITDTPNPKPDVFSFCVLRRPGFLATVAAYRAADVVIFANISLWGLLPLLFCGSRRPSWVVTHQIWYENPGHPVKLLDRIKKALAHYASANISCSQAVDRFLGLNGYVIPNPYDQQLFRLLPEVLRNRDLVFLGRLVSDKGCDLLLNALAHLREQGVTPSLSIIGSGPAQFELEDQVLKLHLDSQVRFCGAQSGEALVSLLNEHRIMVVPSRWNEPFGVVALEGIACGCTVIGSSGGGLPEAIGACGITFPNDDYRALAGVINQVLRGPHNNLSEPVATEKHLALHDSSQIARRYLQVFQQCAQKT</sequence>
<dbReference type="Pfam" id="PF13439">
    <property type="entry name" value="Glyco_transf_4"/>
    <property type="match status" value="1"/>
</dbReference>
<reference evidence="3 4" key="1">
    <citation type="submission" date="2020-08" db="EMBL/GenBank/DDBJ databases">
        <title>Genomic Encyclopedia of Type Strains, Phase IV (KMG-IV): sequencing the most valuable type-strain genomes for metagenomic binning, comparative biology and taxonomic classification.</title>
        <authorList>
            <person name="Goeker M."/>
        </authorList>
    </citation>
    <scope>NUCLEOTIDE SEQUENCE [LARGE SCALE GENOMIC DNA]</scope>
    <source>
        <strain evidence="3 4">DSM 12252</strain>
    </source>
</reference>
<keyword evidence="4" id="KW-1185">Reference proteome</keyword>
<dbReference type="PANTHER" id="PTHR45947:SF3">
    <property type="entry name" value="SULFOQUINOVOSYL TRANSFERASE SQD2"/>
    <property type="match status" value="1"/>
</dbReference>
<name>A0A7W8DIF1_9BACT</name>
<dbReference type="Proteomes" id="UP000590740">
    <property type="component" value="Unassembled WGS sequence"/>
</dbReference>
<keyword evidence="3" id="KW-0808">Transferase</keyword>
<dbReference type="AlphaFoldDB" id="A0A7W8DIF1"/>
<evidence type="ECO:0000259" key="1">
    <source>
        <dbReference type="Pfam" id="PF00534"/>
    </source>
</evidence>
<dbReference type="SUPFAM" id="SSF53756">
    <property type="entry name" value="UDP-Glycosyltransferase/glycogen phosphorylase"/>
    <property type="match status" value="1"/>
</dbReference>
<dbReference type="InterPro" id="IPR028098">
    <property type="entry name" value="Glyco_trans_4-like_N"/>
</dbReference>
<dbReference type="InterPro" id="IPR001296">
    <property type="entry name" value="Glyco_trans_1"/>
</dbReference>
<protein>
    <submittedName>
        <fullName evidence="3">Glycosyltransferase involved in cell wall biosynthesis</fullName>
    </submittedName>
</protein>
<feature type="domain" description="Glycosyl transferase family 1" evidence="1">
    <location>
        <begin position="178"/>
        <end position="320"/>
    </location>
</feature>
<organism evidence="3 4">
    <name type="scientific">Prosthecobacter vanneervenii</name>
    <dbReference type="NCBI Taxonomy" id="48466"/>
    <lineage>
        <taxon>Bacteria</taxon>
        <taxon>Pseudomonadati</taxon>
        <taxon>Verrucomicrobiota</taxon>
        <taxon>Verrucomicrobiia</taxon>
        <taxon>Verrucomicrobiales</taxon>
        <taxon>Verrucomicrobiaceae</taxon>
        <taxon>Prosthecobacter</taxon>
    </lineage>
</organism>
<dbReference type="PANTHER" id="PTHR45947">
    <property type="entry name" value="SULFOQUINOVOSYL TRANSFERASE SQD2"/>
    <property type="match status" value="1"/>
</dbReference>
<dbReference type="Pfam" id="PF00534">
    <property type="entry name" value="Glycos_transf_1"/>
    <property type="match status" value="1"/>
</dbReference>
<evidence type="ECO:0000313" key="4">
    <source>
        <dbReference type="Proteomes" id="UP000590740"/>
    </source>
</evidence>
<dbReference type="InterPro" id="IPR050194">
    <property type="entry name" value="Glycosyltransferase_grp1"/>
</dbReference>
<dbReference type="CDD" id="cd03801">
    <property type="entry name" value="GT4_PimA-like"/>
    <property type="match status" value="1"/>
</dbReference>
<dbReference type="EMBL" id="JACHIG010000001">
    <property type="protein sequence ID" value="MBB5030963.1"/>
    <property type="molecule type" value="Genomic_DNA"/>
</dbReference>
<feature type="domain" description="Glycosyltransferase subfamily 4-like N-terminal" evidence="2">
    <location>
        <begin position="30"/>
        <end position="165"/>
    </location>
</feature>
<accession>A0A7W8DIF1</accession>